<evidence type="ECO:0000256" key="7">
    <source>
        <dbReference type="ARBA" id="ARBA00023002"/>
    </source>
</evidence>
<dbReference type="Pfam" id="PF13434">
    <property type="entry name" value="Lys_Orn_oxgnase"/>
    <property type="match status" value="1"/>
</dbReference>
<dbReference type="PANTHER" id="PTHR42802">
    <property type="entry name" value="MONOOXYGENASE"/>
    <property type="match status" value="1"/>
</dbReference>
<keyword evidence="6" id="KW-0521">NADP</keyword>
<keyword evidence="7" id="KW-0560">Oxidoreductase</keyword>
<dbReference type="SUPFAM" id="SSF51905">
    <property type="entry name" value="FAD/NAD(P)-binding domain"/>
    <property type="match status" value="1"/>
</dbReference>
<reference evidence="8 9" key="1">
    <citation type="submission" date="2019-06" db="EMBL/GenBank/DDBJ databases">
        <title>Pac Bio to generate improved reference genome sequences for organisms with transposon mutant libraries (support for FEBA project).</title>
        <authorList>
            <person name="Blow M."/>
        </authorList>
    </citation>
    <scope>NUCLEOTIDE SEQUENCE [LARGE SCALE GENOMIC DNA]</scope>
    <source>
        <strain evidence="8 9">USDA 1844</strain>
    </source>
</reference>
<accession>A0A559TL58</accession>
<gene>
    <name evidence="8" type="ORF">BCL32_0810</name>
</gene>
<proteinExistence type="inferred from homology"/>
<keyword evidence="5" id="KW-0274">FAD</keyword>
<comment type="caution">
    <text evidence="8">The sequence shown here is derived from an EMBL/GenBank/DDBJ whole genome shotgun (WGS) entry which is preliminary data.</text>
</comment>
<dbReference type="Proteomes" id="UP000319824">
    <property type="component" value="Unassembled WGS sequence"/>
</dbReference>
<evidence type="ECO:0000256" key="2">
    <source>
        <dbReference type="ARBA" id="ARBA00004924"/>
    </source>
</evidence>
<sequence length="442" mass="49621">MQTFDILGIGFGPSNIALAIALEELGGGTSSHFIERATSSRWQPNMLLTGSDIQNNPLRDLVTPRNPRSRYSFTNYLSEVGRLLEYLNLGLHFPLRSEYSQYIEWVAEHFRSDVTYGCNVWSVEIQENEGTGARVWKVITDSGSIAAKTLVLGTGRAANIPIQFEGHLGERVFHLTEYNDRIEVLAKRGLRSIAVLGASQSAVEILLDLMARFPQLEIHSVHRSFSMRQKDTSPFSEHVYFPEFIEYYFPLPSHSKEDLRRQLRQANYSSADIDVLNQLYVRLYEEKIRGLKRFHRHNNTVIRTVTSRAECIHLDLEEHHLNLQSGVEVDAVVLATGFRDVGAAENCELCPQLLEGVLPQLETDERGGLIVRRNYEVKEAGGLGLYLNGLCENSHGMGDAGSFSLLSIRADEIARSMISQAEMHSSYESNVRSYATVGGGLL</sequence>
<evidence type="ECO:0000256" key="1">
    <source>
        <dbReference type="ARBA" id="ARBA00001974"/>
    </source>
</evidence>
<dbReference type="PANTHER" id="PTHR42802:SF1">
    <property type="entry name" value="L-ORNITHINE N(5)-MONOOXYGENASE"/>
    <property type="match status" value="1"/>
</dbReference>
<comment type="cofactor">
    <cofactor evidence="1">
        <name>FAD</name>
        <dbReference type="ChEBI" id="CHEBI:57692"/>
    </cofactor>
</comment>
<comment type="similarity">
    <text evidence="3">Belongs to the lysine N(6)-hydroxylase/L-ornithine N(5)-oxygenase family.</text>
</comment>
<comment type="pathway">
    <text evidence="2">Siderophore biosynthesis.</text>
</comment>
<dbReference type="InterPro" id="IPR036188">
    <property type="entry name" value="FAD/NAD-bd_sf"/>
</dbReference>
<protein>
    <submittedName>
        <fullName evidence="8">L-ornithine N5-oxygenase</fullName>
    </submittedName>
</protein>
<dbReference type="Gene3D" id="3.50.50.60">
    <property type="entry name" value="FAD/NAD(P)-binding domain"/>
    <property type="match status" value="1"/>
</dbReference>
<name>A0A559TL58_9HYPH</name>
<evidence type="ECO:0000256" key="3">
    <source>
        <dbReference type="ARBA" id="ARBA00007588"/>
    </source>
</evidence>
<evidence type="ECO:0000256" key="5">
    <source>
        <dbReference type="ARBA" id="ARBA00022827"/>
    </source>
</evidence>
<keyword evidence="4" id="KW-0285">Flavoprotein</keyword>
<evidence type="ECO:0000256" key="4">
    <source>
        <dbReference type="ARBA" id="ARBA00022630"/>
    </source>
</evidence>
<dbReference type="EMBL" id="VISO01000001">
    <property type="protein sequence ID" value="TVZ75317.1"/>
    <property type="molecule type" value="Genomic_DNA"/>
</dbReference>
<dbReference type="GO" id="GO:0006879">
    <property type="term" value="P:intracellular iron ion homeostasis"/>
    <property type="evidence" value="ECO:0007669"/>
    <property type="project" value="TreeGrafter"/>
</dbReference>
<dbReference type="InterPro" id="IPR025700">
    <property type="entry name" value="Lys/Orn_oxygenase"/>
</dbReference>
<dbReference type="AlphaFoldDB" id="A0A559TL58"/>
<evidence type="ECO:0000313" key="8">
    <source>
        <dbReference type="EMBL" id="TVZ75317.1"/>
    </source>
</evidence>
<evidence type="ECO:0000313" key="9">
    <source>
        <dbReference type="Proteomes" id="UP000319824"/>
    </source>
</evidence>
<dbReference type="RefSeq" id="WP_022719432.1">
    <property type="nucleotide sequence ID" value="NZ_ATTQ01000064.1"/>
</dbReference>
<organism evidence="8 9">
    <name type="scientific">Rhizobium mongolense USDA 1844</name>
    <dbReference type="NCBI Taxonomy" id="1079460"/>
    <lineage>
        <taxon>Bacteria</taxon>
        <taxon>Pseudomonadati</taxon>
        <taxon>Pseudomonadota</taxon>
        <taxon>Alphaproteobacteria</taxon>
        <taxon>Hyphomicrobiales</taxon>
        <taxon>Rhizobiaceae</taxon>
        <taxon>Rhizobium/Agrobacterium group</taxon>
        <taxon>Rhizobium</taxon>
    </lineage>
</organism>
<dbReference type="GO" id="GO:0016491">
    <property type="term" value="F:oxidoreductase activity"/>
    <property type="evidence" value="ECO:0007669"/>
    <property type="project" value="UniProtKB-KW"/>
</dbReference>
<evidence type="ECO:0000256" key="6">
    <source>
        <dbReference type="ARBA" id="ARBA00022857"/>
    </source>
</evidence>